<dbReference type="EMBL" id="CP044455">
    <property type="protein sequence ID" value="QIC71354.1"/>
    <property type="molecule type" value="Genomic_DNA"/>
</dbReference>
<sequence>MNRNTTFALVFASLISLPAAAASFNCERAQTPTEHAICEHRNVNDADVKMATTYKIINRLVPMGTRSAIRDEQVRWLALRDRCGQSVECLTQVYQMRQQKLEQYMQRVYQQGPF</sequence>
<reference evidence="4 6" key="2">
    <citation type="submission" date="2020-02" db="EMBL/GenBank/DDBJ databases">
        <title>Tigecycline-resistant Acinetobacter species from pigs and migratory birds.</title>
        <authorList>
            <person name="Chen C."/>
            <person name="Sun J."/>
            <person name="Liao X.-P."/>
            <person name="Liu Y.-H."/>
        </authorList>
    </citation>
    <scope>NUCLEOTIDE SEQUENCE [LARGE SCALE GENOMIC DNA]</scope>
    <source>
        <strain evidence="4 6">C15_T</strain>
    </source>
</reference>
<dbReference type="Proteomes" id="UP000503440">
    <property type="component" value="Chromosome"/>
</dbReference>
<dbReference type="Pfam" id="PF07007">
    <property type="entry name" value="LprI"/>
    <property type="match status" value="1"/>
</dbReference>
<feature type="signal peptide" evidence="1">
    <location>
        <begin position="1"/>
        <end position="21"/>
    </location>
</feature>
<proteinExistence type="predicted"/>
<dbReference type="AlphaFoldDB" id="A0A6C0Y576"/>
<protein>
    <recommendedName>
        <fullName evidence="2">Lysozyme inhibitor LprI-like N-terminal domain-containing protein</fullName>
    </recommendedName>
</protein>
<evidence type="ECO:0000259" key="2">
    <source>
        <dbReference type="Pfam" id="PF07007"/>
    </source>
</evidence>
<keyword evidence="1" id="KW-0732">Signal</keyword>
<feature type="chain" id="PRO_5044103272" description="Lysozyme inhibitor LprI-like N-terminal domain-containing protein" evidence="1">
    <location>
        <begin position="22"/>
        <end position="114"/>
    </location>
</feature>
<dbReference type="InterPro" id="IPR009739">
    <property type="entry name" value="LprI-like_N"/>
</dbReference>
<evidence type="ECO:0000256" key="1">
    <source>
        <dbReference type="SAM" id="SignalP"/>
    </source>
</evidence>
<reference evidence="3 5" key="1">
    <citation type="submission" date="2019-09" db="EMBL/GenBank/DDBJ databases">
        <title>Non-baumannii Acinetobacter spp. carrying blaNDM-1 isolated in China.</title>
        <authorList>
            <person name="Cui C."/>
            <person name="Chen C."/>
            <person name="Sun J."/>
            <person name="Liu Y."/>
        </authorList>
    </citation>
    <scope>NUCLEOTIDE SEQUENCE [LARGE SCALE GENOMIC DNA]</scope>
    <source>
        <strain evidence="3 5">B18</strain>
    </source>
</reference>
<name>A0A6C0Y576_9GAMM</name>
<dbReference type="GO" id="GO:0005576">
    <property type="term" value="C:extracellular region"/>
    <property type="evidence" value="ECO:0007669"/>
    <property type="project" value="TreeGrafter"/>
</dbReference>
<dbReference type="Gene3D" id="1.20.1270.180">
    <property type="match status" value="1"/>
</dbReference>
<dbReference type="EMBL" id="CP048654">
    <property type="protein sequence ID" value="QOW42555.1"/>
    <property type="molecule type" value="Genomic_DNA"/>
</dbReference>
<dbReference type="RefSeq" id="WP_016659674.1">
    <property type="nucleotide sequence ID" value="NZ_CP039031.1"/>
</dbReference>
<feature type="domain" description="Lysozyme inhibitor LprI-like N-terminal" evidence="2">
    <location>
        <begin position="26"/>
        <end position="92"/>
    </location>
</feature>
<gene>
    <name evidence="3" type="ORF">FSC09_13585</name>
    <name evidence="4" type="ORF">G0027_06620</name>
</gene>
<dbReference type="PANTHER" id="PTHR37549:SF1">
    <property type="entry name" value="LIPOPROTEIN LPRI"/>
    <property type="match status" value="1"/>
</dbReference>
<dbReference type="InterPro" id="IPR052755">
    <property type="entry name" value="Lysozyme_Inhibitor_LprI"/>
</dbReference>
<evidence type="ECO:0000313" key="4">
    <source>
        <dbReference type="EMBL" id="QOW42555.1"/>
    </source>
</evidence>
<evidence type="ECO:0000313" key="5">
    <source>
        <dbReference type="Proteomes" id="UP000503440"/>
    </source>
</evidence>
<evidence type="ECO:0000313" key="3">
    <source>
        <dbReference type="EMBL" id="QIC71354.1"/>
    </source>
</evidence>
<dbReference type="Proteomes" id="UP000593812">
    <property type="component" value="Chromosome"/>
</dbReference>
<accession>A0A6C0Y576</accession>
<evidence type="ECO:0000313" key="6">
    <source>
        <dbReference type="Proteomes" id="UP000593812"/>
    </source>
</evidence>
<dbReference type="GeneID" id="69467618"/>
<organism evidence="3 5">
    <name type="scientific">Acinetobacter indicus</name>
    <dbReference type="NCBI Taxonomy" id="756892"/>
    <lineage>
        <taxon>Bacteria</taxon>
        <taxon>Pseudomonadati</taxon>
        <taxon>Pseudomonadota</taxon>
        <taxon>Gammaproteobacteria</taxon>
        <taxon>Moraxellales</taxon>
        <taxon>Moraxellaceae</taxon>
        <taxon>Acinetobacter</taxon>
    </lineage>
</organism>
<dbReference type="PANTHER" id="PTHR37549">
    <property type="entry name" value="LIPOPROTEIN LPRI"/>
    <property type="match status" value="1"/>
</dbReference>